<gene>
    <name evidence="2" type="ORF">Nepgr_015738</name>
</gene>
<proteinExistence type="predicted"/>
<dbReference type="EMBL" id="BSYO01000013">
    <property type="protein sequence ID" value="GMH13897.1"/>
    <property type="molecule type" value="Genomic_DNA"/>
</dbReference>
<dbReference type="AlphaFoldDB" id="A0AAD3SMK9"/>
<dbReference type="Proteomes" id="UP001279734">
    <property type="component" value="Unassembled WGS sequence"/>
</dbReference>
<evidence type="ECO:0000313" key="2">
    <source>
        <dbReference type="EMBL" id="GMH13897.1"/>
    </source>
</evidence>
<organism evidence="2 3">
    <name type="scientific">Nepenthes gracilis</name>
    <name type="common">Slender pitcher plant</name>
    <dbReference type="NCBI Taxonomy" id="150966"/>
    <lineage>
        <taxon>Eukaryota</taxon>
        <taxon>Viridiplantae</taxon>
        <taxon>Streptophyta</taxon>
        <taxon>Embryophyta</taxon>
        <taxon>Tracheophyta</taxon>
        <taxon>Spermatophyta</taxon>
        <taxon>Magnoliopsida</taxon>
        <taxon>eudicotyledons</taxon>
        <taxon>Gunneridae</taxon>
        <taxon>Pentapetalae</taxon>
        <taxon>Caryophyllales</taxon>
        <taxon>Nepenthaceae</taxon>
        <taxon>Nepenthes</taxon>
    </lineage>
</organism>
<comment type="caution">
    <text evidence="2">The sequence shown here is derived from an EMBL/GenBank/DDBJ whole genome shotgun (WGS) entry which is preliminary data.</text>
</comment>
<protein>
    <submittedName>
        <fullName evidence="2">Uncharacterized protein</fullName>
    </submittedName>
</protein>
<sequence>MELRNSPLLAQHAKSPGPAEEVVTERWSRSSHLGPQSDAVSSSPTTVSISTRLFSGNVQSNQAPSVVNGPKNVIGNPSVTISLSALFKAIRNPILPPEDVHEPPHGRDSSNPVSVPAEVELTPSASRTSLLGSPSRPLSRLPALGTGVPLIVGSLPVTLTWILKVFLRTGFMPVLLAIDYLSHPEIRRWSPLS</sequence>
<name>A0AAD3SMK9_NEPGR</name>
<feature type="region of interest" description="Disordered" evidence="1">
    <location>
        <begin position="96"/>
        <end position="115"/>
    </location>
</feature>
<feature type="region of interest" description="Disordered" evidence="1">
    <location>
        <begin position="1"/>
        <end position="44"/>
    </location>
</feature>
<evidence type="ECO:0000256" key="1">
    <source>
        <dbReference type="SAM" id="MobiDB-lite"/>
    </source>
</evidence>
<keyword evidence="3" id="KW-1185">Reference proteome</keyword>
<evidence type="ECO:0000313" key="3">
    <source>
        <dbReference type="Proteomes" id="UP001279734"/>
    </source>
</evidence>
<accession>A0AAD3SMK9</accession>
<reference evidence="2" key="1">
    <citation type="submission" date="2023-05" db="EMBL/GenBank/DDBJ databases">
        <title>Nepenthes gracilis genome sequencing.</title>
        <authorList>
            <person name="Fukushima K."/>
        </authorList>
    </citation>
    <scope>NUCLEOTIDE SEQUENCE</scope>
    <source>
        <strain evidence="2">SING2019-196</strain>
    </source>
</reference>
<feature type="compositionally biased region" description="Basic and acidic residues" evidence="1">
    <location>
        <begin position="98"/>
        <end position="108"/>
    </location>
</feature>